<dbReference type="Proteomes" id="UP000276776">
    <property type="component" value="Unassembled WGS sequence"/>
</dbReference>
<sequence>MHPKMDRNRDCQEVRFNEGLLTGSTELLEATKFYQNCFDEDTESRWMEFYEETKANNQATFKSVTAENNQINELNVSNERDNTDLSTTYLEKTHSAEPKIGQLFKSHLKRCNEMNNLDKTDEWKR</sequence>
<gene>
    <name evidence="1" type="ORF">TCLT_LOCUS916</name>
</gene>
<protein>
    <submittedName>
        <fullName evidence="3">RGS domain-containing protein</fullName>
    </submittedName>
</protein>
<reference evidence="3" key="1">
    <citation type="submission" date="2017-02" db="UniProtKB">
        <authorList>
            <consortium name="WormBaseParasite"/>
        </authorList>
    </citation>
    <scope>IDENTIFICATION</scope>
</reference>
<name>A0A0N5CLD3_THECL</name>
<proteinExistence type="predicted"/>
<dbReference type="EMBL" id="UYYF01000089">
    <property type="protein sequence ID" value="VDM96088.1"/>
    <property type="molecule type" value="Genomic_DNA"/>
</dbReference>
<dbReference type="OrthoDB" id="5859298at2759"/>
<keyword evidence="2" id="KW-1185">Reference proteome</keyword>
<organism evidence="3">
    <name type="scientific">Thelazia callipaeda</name>
    <name type="common">Oriental eyeworm</name>
    <name type="synonym">Parasitic nematode</name>
    <dbReference type="NCBI Taxonomy" id="103827"/>
    <lineage>
        <taxon>Eukaryota</taxon>
        <taxon>Metazoa</taxon>
        <taxon>Ecdysozoa</taxon>
        <taxon>Nematoda</taxon>
        <taxon>Chromadorea</taxon>
        <taxon>Rhabditida</taxon>
        <taxon>Spirurina</taxon>
        <taxon>Spiruromorpha</taxon>
        <taxon>Thelazioidea</taxon>
        <taxon>Thelaziidae</taxon>
        <taxon>Thelazia</taxon>
    </lineage>
</organism>
<evidence type="ECO:0000313" key="2">
    <source>
        <dbReference type="Proteomes" id="UP000276776"/>
    </source>
</evidence>
<dbReference type="WBParaSite" id="TCLT_0000091501-mRNA-1">
    <property type="protein sequence ID" value="TCLT_0000091501-mRNA-1"/>
    <property type="gene ID" value="TCLT_0000091501"/>
</dbReference>
<dbReference type="AlphaFoldDB" id="A0A0N5CLD3"/>
<evidence type="ECO:0000313" key="1">
    <source>
        <dbReference type="EMBL" id="VDM96088.1"/>
    </source>
</evidence>
<reference evidence="1 2" key="2">
    <citation type="submission" date="2018-11" db="EMBL/GenBank/DDBJ databases">
        <authorList>
            <consortium name="Pathogen Informatics"/>
        </authorList>
    </citation>
    <scope>NUCLEOTIDE SEQUENCE [LARGE SCALE GENOMIC DNA]</scope>
</reference>
<accession>A0A0N5CLD3</accession>
<dbReference type="OMA" id="TESRWME"/>
<evidence type="ECO:0000313" key="3">
    <source>
        <dbReference type="WBParaSite" id="TCLT_0000091501-mRNA-1"/>
    </source>
</evidence>